<dbReference type="GO" id="GO:0016798">
    <property type="term" value="F:hydrolase activity, acting on glycosyl bonds"/>
    <property type="evidence" value="ECO:0007669"/>
    <property type="project" value="UniProtKB-KW"/>
</dbReference>
<evidence type="ECO:0000313" key="3">
    <source>
        <dbReference type="Proteomes" id="UP000005392"/>
    </source>
</evidence>
<proteinExistence type="predicted"/>
<dbReference type="HOGENOM" id="CLU_075800_0_0_0"/>
<name>F9ELZ2_9FUSO</name>
<evidence type="ECO:0000259" key="1">
    <source>
        <dbReference type="SMART" id="SM00986"/>
    </source>
</evidence>
<comment type="caution">
    <text evidence="2">The sequence shown here is derived from an EMBL/GenBank/DDBJ whole genome shotgun (WGS) entry which is preliminary data.</text>
</comment>
<dbReference type="PANTHER" id="PTHR42160">
    <property type="entry name" value="URACIL-DNA GLYCOSYLASE SUPERFAMILY PROTEIN"/>
    <property type="match status" value="1"/>
</dbReference>
<gene>
    <name evidence="2" type="primary">ung2</name>
    <name evidence="2" type="ORF">HMPREF9094_0947</name>
</gene>
<dbReference type="Pfam" id="PF03167">
    <property type="entry name" value="UDG"/>
    <property type="match status" value="1"/>
</dbReference>
<dbReference type="InterPro" id="IPR047124">
    <property type="entry name" value="HI_0220.2"/>
</dbReference>
<feature type="domain" description="Uracil-DNA glycosylase-like" evidence="1">
    <location>
        <begin position="47"/>
        <end position="204"/>
    </location>
</feature>
<reference evidence="2 3" key="1">
    <citation type="submission" date="2011-05" db="EMBL/GenBank/DDBJ databases">
        <authorList>
            <person name="Muzny D."/>
            <person name="Qin X."/>
            <person name="Deng J."/>
            <person name="Jiang H."/>
            <person name="Liu Y."/>
            <person name="Qu J."/>
            <person name="Song X.-Z."/>
            <person name="Zhang L."/>
            <person name="Thornton R."/>
            <person name="Coyle M."/>
            <person name="Francisco L."/>
            <person name="Jackson L."/>
            <person name="Javaid M."/>
            <person name="Korchina V."/>
            <person name="Kovar C."/>
            <person name="Mata R."/>
            <person name="Mathew T."/>
            <person name="Ngo R."/>
            <person name="Nguyen L."/>
            <person name="Nguyen N."/>
            <person name="Okwuonu G."/>
            <person name="Ongeri F."/>
            <person name="Pham C."/>
            <person name="Simmons D."/>
            <person name="Wilczek-Boney K."/>
            <person name="Hale W."/>
            <person name="Jakkamsetti A."/>
            <person name="Pham P."/>
            <person name="Ruth R."/>
            <person name="San Lucas F."/>
            <person name="Warren J."/>
            <person name="Zhang J."/>
            <person name="Zhao Z."/>
            <person name="Zhou C."/>
            <person name="Zhu D."/>
            <person name="Lee S."/>
            <person name="Bess C."/>
            <person name="Blankenburg K."/>
            <person name="Forbes L."/>
            <person name="Fu Q."/>
            <person name="Gubbala S."/>
            <person name="Hirani K."/>
            <person name="Jayaseelan J.C."/>
            <person name="Lara F."/>
            <person name="Munidasa M."/>
            <person name="Palculict T."/>
            <person name="Patil S."/>
            <person name="Pu L.-L."/>
            <person name="Saada N."/>
            <person name="Tang L."/>
            <person name="Weissenberger G."/>
            <person name="Zhu Y."/>
            <person name="Hemphill L."/>
            <person name="Shang Y."/>
            <person name="Youmans B."/>
            <person name="Ayvaz T."/>
            <person name="Ross M."/>
            <person name="Santibanez J."/>
            <person name="Aqrawi P."/>
            <person name="Gross S."/>
            <person name="Joshi V."/>
            <person name="Fowler G."/>
            <person name="Nazareth L."/>
            <person name="Reid J."/>
            <person name="Worley K."/>
            <person name="Petrosino J."/>
            <person name="Highlander S."/>
            <person name="Gibbs R."/>
        </authorList>
    </citation>
    <scope>NUCLEOTIDE SEQUENCE [LARGE SCALE GENOMIC DNA]</scope>
    <source>
        <strain evidence="2 3">ATCC 51191</strain>
    </source>
</reference>
<dbReference type="Proteomes" id="UP000005392">
    <property type="component" value="Unassembled WGS sequence"/>
</dbReference>
<keyword evidence="3" id="KW-1185">Reference proteome</keyword>
<dbReference type="InterPro" id="IPR036895">
    <property type="entry name" value="Uracil-DNA_glycosylase-like_sf"/>
</dbReference>
<dbReference type="Gene3D" id="3.40.470.10">
    <property type="entry name" value="Uracil-DNA glycosylase-like domain"/>
    <property type="match status" value="1"/>
</dbReference>
<dbReference type="EMBL" id="AFQD01000150">
    <property type="protein sequence ID" value="EGQ80024.1"/>
    <property type="molecule type" value="Genomic_DNA"/>
</dbReference>
<protein>
    <submittedName>
        <fullName evidence="2">Uracil DNA glycosylase</fullName>
        <ecNumber evidence="2">3.2.2.-</ecNumber>
    </submittedName>
</protein>
<dbReference type="STRING" id="76859.RN98_05135"/>
<feature type="non-terminal residue" evidence="2">
    <location>
        <position position="1"/>
    </location>
</feature>
<dbReference type="PATRIC" id="fig|997347.4.peg.885"/>
<dbReference type="SMART" id="SM00987">
    <property type="entry name" value="UreE_C"/>
    <property type="match status" value="1"/>
</dbReference>
<organism evidence="2 3">
    <name type="scientific">Fusobacterium animalis ATCC 51191</name>
    <dbReference type="NCBI Taxonomy" id="997347"/>
    <lineage>
        <taxon>Bacteria</taxon>
        <taxon>Fusobacteriati</taxon>
        <taxon>Fusobacteriota</taxon>
        <taxon>Fusobacteriia</taxon>
        <taxon>Fusobacteriales</taxon>
        <taxon>Fusobacteriaceae</taxon>
        <taxon>Fusobacterium</taxon>
    </lineage>
</organism>
<dbReference type="PANTHER" id="PTHR42160:SF1">
    <property type="entry name" value="URACIL-DNA GLYCOSYLASE SUPERFAMILY PROTEIN"/>
    <property type="match status" value="1"/>
</dbReference>
<evidence type="ECO:0000313" key="2">
    <source>
        <dbReference type="EMBL" id="EGQ80024.1"/>
    </source>
</evidence>
<dbReference type="InterPro" id="IPR005122">
    <property type="entry name" value="Uracil-DNA_glycosylase-like"/>
</dbReference>
<accession>F9ELZ2</accession>
<keyword evidence="2" id="KW-0378">Hydrolase</keyword>
<dbReference type="CDD" id="cd10033">
    <property type="entry name" value="UDG_like"/>
    <property type="match status" value="1"/>
</dbReference>
<sequence length="213" mass="24991">KCYNRPYKIYCKLGGKMNRDEKLKKLIEEIKNDEENKKYTEQGIDPLFSAPKEARIVIVGQAPGIKAQENRLYWKDKSGDKLRLWMGVDEKTFYSSNLLAIIPMDFYYPGKGKSGDLPPRKDFGDKWHNKILELLPDVELFILVGKYAQGFYLKGKLKDNLTDTVHAYKEYLPKFFPIVHPSPLNIRWLKKNPWFEEEVVPTLKEMVTKIMKK</sequence>
<dbReference type="EC" id="3.2.2.-" evidence="2"/>
<keyword evidence="2" id="KW-0326">Glycosidase</keyword>
<dbReference type="AlphaFoldDB" id="F9ELZ2"/>
<dbReference type="SUPFAM" id="SSF52141">
    <property type="entry name" value="Uracil-DNA glycosylase-like"/>
    <property type="match status" value="1"/>
</dbReference>
<dbReference type="SMART" id="SM00986">
    <property type="entry name" value="UDG"/>
    <property type="match status" value="1"/>
</dbReference>